<name>A0AA48KSC7_9ALTE</name>
<reference evidence="3" key="1">
    <citation type="submission" date="2023-01" db="EMBL/GenBank/DDBJ databases">
        <title>Complete genome sequence of Planctobacterium marinum strain Dej080120_11.</title>
        <authorList>
            <person name="Ueki S."/>
            <person name="Maruyama F."/>
        </authorList>
    </citation>
    <scope>NUCLEOTIDE SEQUENCE</scope>
    <source>
        <strain evidence="3">Dej080120_11</strain>
    </source>
</reference>
<dbReference type="PANTHER" id="PTHR35936:SF25">
    <property type="entry name" value="ABC TRANSPORTER SUBSTRATE-BINDING PROTEIN"/>
    <property type="match status" value="1"/>
</dbReference>
<dbReference type="Gene3D" id="3.40.190.10">
    <property type="entry name" value="Periplasmic binding protein-like II"/>
    <property type="match status" value="2"/>
</dbReference>
<dbReference type="KEGG" id="pmaw:MACH26_25280"/>
<evidence type="ECO:0000313" key="3">
    <source>
        <dbReference type="EMBL" id="BDX07007.1"/>
    </source>
</evidence>
<dbReference type="Proteomes" id="UP001333710">
    <property type="component" value="Chromosome"/>
</dbReference>
<keyword evidence="2" id="KW-0732">Signal</keyword>
<organism evidence="3 4">
    <name type="scientific">Planctobacterium marinum</name>
    <dbReference type="NCBI Taxonomy" id="1631968"/>
    <lineage>
        <taxon>Bacteria</taxon>
        <taxon>Pseudomonadati</taxon>
        <taxon>Pseudomonadota</taxon>
        <taxon>Gammaproteobacteria</taxon>
        <taxon>Alteromonadales</taxon>
        <taxon>Alteromonadaceae</taxon>
        <taxon>Planctobacterium</taxon>
    </lineage>
</organism>
<dbReference type="SUPFAM" id="SSF53850">
    <property type="entry name" value="Periplasmic binding protein-like II"/>
    <property type="match status" value="1"/>
</dbReference>
<gene>
    <name evidence="3" type="ORF">MACH26_25280</name>
</gene>
<feature type="signal peptide" evidence="2">
    <location>
        <begin position="1"/>
        <end position="19"/>
    </location>
</feature>
<dbReference type="AlphaFoldDB" id="A0AA48KSC7"/>
<protein>
    <recommendedName>
        <fullName evidence="5">Solute-binding protein family 3/N-terminal domain-containing protein</fullName>
    </recommendedName>
</protein>
<keyword evidence="4" id="KW-1185">Reference proteome</keyword>
<comment type="similarity">
    <text evidence="1">Belongs to the bacterial solute-binding protein 3 family.</text>
</comment>
<dbReference type="RefSeq" id="WP_338292999.1">
    <property type="nucleotide sequence ID" value="NZ_AP027272.1"/>
</dbReference>
<dbReference type="PANTHER" id="PTHR35936">
    <property type="entry name" value="MEMBRANE-BOUND LYTIC MUREIN TRANSGLYCOSYLASE F"/>
    <property type="match status" value="1"/>
</dbReference>
<evidence type="ECO:0000256" key="2">
    <source>
        <dbReference type="SAM" id="SignalP"/>
    </source>
</evidence>
<dbReference type="EMBL" id="AP027272">
    <property type="protein sequence ID" value="BDX07007.1"/>
    <property type="molecule type" value="Genomic_DNA"/>
</dbReference>
<evidence type="ECO:0000313" key="4">
    <source>
        <dbReference type="Proteomes" id="UP001333710"/>
    </source>
</evidence>
<feature type="chain" id="PRO_5041208519" description="Solute-binding protein family 3/N-terminal domain-containing protein" evidence="2">
    <location>
        <begin position="20"/>
        <end position="287"/>
    </location>
</feature>
<proteinExistence type="inferred from homology"/>
<evidence type="ECO:0008006" key="5">
    <source>
        <dbReference type="Google" id="ProtNLM"/>
    </source>
</evidence>
<accession>A0AA48KSC7</accession>
<sequence>MIRPIVFMVFMLSSVFLPAAAEMEEDTARPDNFEIITIASGEQPPHTSKFAPHFGYLNHVIKVAFAQQGKQVNFVFFPWSRAYKNTVEGEYVASSYWYNDPRHLEFFLASEPLRGERVVFFRKKSSLDINSFNDVKRLRLRVGLTRGYTYMEDLWRYARENAGLVSVVNTELQNFKMLLLGRIDVFPAEEISGWYTLNKHFGAEQVRTLETLDNELFSRNAHLMFSKAHPDAERLLAVFNQGMASAKDAGLLEQLEEDFITGKYTSSAKLDDLQDTEVNGHEDLNQP</sequence>
<evidence type="ECO:0000256" key="1">
    <source>
        <dbReference type="ARBA" id="ARBA00010333"/>
    </source>
</evidence>